<evidence type="ECO:0000313" key="5">
    <source>
        <dbReference type="EMBL" id="CAB4212475.1"/>
    </source>
</evidence>
<dbReference type="NCBIfam" id="TIGR02170">
    <property type="entry name" value="thyX"/>
    <property type="match status" value="1"/>
</dbReference>
<protein>
    <submittedName>
        <fullName evidence="4">THY1 Predicted alternative thymidylate synthase</fullName>
    </submittedName>
</protein>
<organism evidence="4">
    <name type="scientific">uncultured Caudovirales phage</name>
    <dbReference type="NCBI Taxonomy" id="2100421"/>
    <lineage>
        <taxon>Viruses</taxon>
        <taxon>Duplodnaviria</taxon>
        <taxon>Heunggongvirae</taxon>
        <taxon>Uroviricota</taxon>
        <taxon>Caudoviricetes</taxon>
        <taxon>Peduoviridae</taxon>
        <taxon>Maltschvirus</taxon>
        <taxon>Maltschvirus maltsch</taxon>
    </lineage>
</organism>
<dbReference type="EMBL" id="LR796936">
    <property type="protein sequence ID" value="CAB4176305.1"/>
    <property type="molecule type" value="Genomic_DNA"/>
</dbReference>
<dbReference type="GO" id="GO:0070402">
    <property type="term" value="F:NADPH binding"/>
    <property type="evidence" value="ECO:0007669"/>
    <property type="project" value="TreeGrafter"/>
</dbReference>
<dbReference type="EMBL" id="LR797256">
    <property type="protein sequence ID" value="CAB4198091.1"/>
    <property type="molecule type" value="Genomic_DNA"/>
</dbReference>
<dbReference type="InterPro" id="IPR003669">
    <property type="entry name" value="Thymidylate_synthase_ThyX"/>
</dbReference>
<evidence type="ECO:0000313" key="4">
    <source>
        <dbReference type="EMBL" id="CAB4198091.1"/>
    </source>
</evidence>
<dbReference type="InterPro" id="IPR036098">
    <property type="entry name" value="Thymidylate_synthase_ThyX_sf"/>
</dbReference>
<dbReference type="GO" id="GO:0004799">
    <property type="term" value="F:thymidylate synthase activity"/>
    <property type="evidence" value="ECO:0007669"/>
    <property type="project" value="TreeGrafter"/>
</dbReference>
<dbReference type="SUPFAM" id="SSF69796">
    <property type="entry name" value="Thymidylate synthase-complementing protein Thy1"/>
    <property type="match status" value="1"/>
</dbReference>
<dbReference type="GO" id="GO:0050797">
    <property type="term" value="F:thymidylate synthase (FAD) activity"/>
    <property type="evidence" value="ECO:0007669"/>
    <property type="project" value="InterPro"/>
</dbReference>
<sequence length="255" mass="29258">MNVTIVDYTPDALELLIYTKSTRLKANQNIAAIKKWTNESKLEELAYMKDTIKSSWEFVNYTFDITGVSRAFTHQFVRTRTGRYAQESQRTVDARDNDVVEPFIADKEMMELWQDSVTHSRETYGMLIDAGIPAQDARGLLPTATSTSIIAQFSLRTLHEMATTRLCVRTQGEYQDVFRLMKQRVVELHPWAEPFIRVGCAQNGICVFPRYTSCPIQTLTFNALPRYKSTIEEISRMANKIRHEASPIANKGRTM</sequence>
<reference evidence="4" key="1">
    <citation type="submission" date="2020-05" db="EMBL/GenBank/DDBJ databases">
        <authorList>
            <person name="Chiriac C."/>
            <person name="Salcher M."/>
            <person name="Ghai R."/>
            <person name="Kavagutti S V."/>
        </authorList>
    </citation>
    <scope>NUCLEOTIDE SEQUENCE</scope>
</reference>
<dbReference type="EMBL" id="LR797035">
    <property type="protein sequence ID" value="CAB4183085.1"/>
    <property type="molecule type" value="Genomic_DNA"/>
</dbReference>
<name>A0A6J5RWW5_9CAUD</name>
<dbReference type="PANTHER" id="PTHR34934">
    <property type="entry name" value="FLAVIN-DEPENDENT THYMIDYLATE SYNTHASE"/>
    <property type="match status" value="1"/>
</dbReference>
<gene>
    <name evidence="3" type="ORF">UFOVP1082_15</name>
    <name evidence="4" type="ORF">UFOVP1322_59</name>
    <name evidence="5" type="ORF">UFOVP1434_22</name>
    <name evidence="6" type="ORF">UFOVP1593_15</name>
    <name evidence="1" type="ORF">UFOVP906_52</name>
    <name evidence="2" type="ORF">UFOVP992_19</name>
</gene>
<evidence type="ECO:0000313" key="1">
    <source>
        <dbReference type="EMBL" id="CAB4170209.1"/>
    </source>
</evidence>
<dbReference type="EMBL" id="LR796850">
    <property type="protein sequence ID" value="CAB4170209.1"/>
    <property type="molecule type" value="Genomic_DNA"/>
</dbReference>
<dbReference type="GO" id="GO:0006231">
    <property type="term" value="P:dTMP biosynthetic process"/>
    <property type="evidence" value="ECO:0007669"/>
    <property type="project" value="InterPro"/>
</dbReference>
<dbReference type="Gene3D" id="3.30.1360.170">
    <property type="match status" value="1"/>
</dbReference>
<evidence type="ECO:0000313" key="6">
    <source>
        <dbReference type="EMBL" id="CAB4217150.1"/>
    </source>
</evidence>
<dbReference type="Pfam" id="PF02511">
    <property type="entry name" value="Thy1"/>
    <property type="match status" value="1"/>
</dbReference>
<evidence type="ECO:0000313" key="2">
    <source>
        <dbReference type="EMBL" id="CAB4176305.1"/>
    </source>
</evidence>
<dbReference type="GO" id="GO:0050660">
    <property type="term" value="F:flavin adenine dinucleotide binding"/>
    <property type="evidence" value="ECO:0007669"/>
    <property type="project" value="InterPro"/>
</dbReference>
<dbReference type="PROSITE" id="PS51331">
    <property type="entry name" value="THYX"/>
    <property type="match status" value="1"/>
</dbReference>
<dbReference type="CDD" id="cd20175">
    <property type="entry name" value="ThyX"/>
    <property type="match status" value="1"/>
</dbReference>
<proteinExistence type="predicted"/>
<dbReference type="EMBL" id="LR797447">
    <property type="protein sequence ID" value="CAB4217150.1"/>
    <property type="molecule type" value="Genomic_DNA"/>
</dbReference>
<accession>A0A6J5RWW5</accession>
<evidence type="ECO:0000313" key="3">
    <source>
        <dbReference type="EMBL" id="CAB4183085.1"/>
    </source>
</evidence>
<dbReference type="EMBL" id="LR797385">
    <property type="protein sequence ID" value="CAB4212475.1"/>
    <property type="molecule type" value="Genomic_DNA"/>
</dbReference>
<dbReference type="PANTHER" id="PTHR34934:SF1">
    <property type="entry name" value="FLAVIN-DEPENDENT THYMIDYLATE SYNTHASE"/>
    <property type="match status" value="1"/>
</dbReference>